<feature type="region of interest" description="Disordered" evidence="1">
    <location>
        <begin position="245"/>
        <end position="264"/>
    </location>
</feature>
<keyword evidence="4" id="KW-1185">Reference proteome</keyword>
<dbReference type="Proteomes" id="UP000299102">
    <property type="component" value="Unassembled WGS sequence"/>
</dbReference>
<protein>
    <submittedName>
        <fullName evidence="3">Uncharacterized protein</fullName>
    </submittedName>
</protein>
<sequence>MHAQDDFKNDVTALRIFMADAIFLLVAAAIVFQLQNKLGSLRDVRGQLKSERPIEPPLPGTRRCLQRTRPPQFLSLSVRSSGAEVLHNLCEVLIRVQYHYGPDLRIRRVRLVSRPHTAEGNSENNQTEVSNTHRVSCRGVRHDALPYRGERVRPAIGRFMNCTSVCGEMTARDDGLYRPRRYPRNLRWGRCPMLRPASCRLGVVVPRHSHFKLSVSVRGGSDPADDSYHRCEYSIPGRQLNEFPEARSERFDSTTSITSRSMRS</sequence>
<gene>
    <name evidence="3" type="ORF">EVAR_37386_1</name>
</gene>
<evidence type="ECO:0000256" key="1">
    <source>
        <dbReference type="SAM" id="MobiDB-lite"/>
    </source>
</evidence>
<dbReference type="EMBL" id="BGZK01002076">
    <property type="protein sequence ID" value="GBP90326.1"/>
    <property type="molecule type" value="Genomic_DNA"/>
</dbReference>
<organism evidence="3 4">
    <name type="scientific">Eumeta variegata</name>
    <name type="common">Bagworm moth</name>
    <name type="synonym">Eumeta japonica</name>
    <dbReference type="NCBI Taxonomy" id="151549"/>
    <lineage>
        <taxon>Eukaryota</taxon>
        <taxon>Metazoa</taxon>
        <taxon>Ecdysozoa</taxon>
        <taxon>Arthropoda</taxon>
        <taxon>Hexapoda</taxon>
        <taxon>Insecta</taxon>
        <taxon>Pterygota</taxon>
        <taxon>Neoptera</taxon>
        <taxon>Endopterygota</taxon>
        <taxon>Lepidoptera</taxon>
        <taxon>Glossata</taxon>
        <taxon>Ditrysia</taxon>
        <taxon>Tineoidea</taxon>
        <taxon>Psychidae</taxon>
        <taxon>Oiketicinae</taxon>
        <taxon>Eumeta</taxon>
    </lineage>
</organism>
<feature type="compositionally biased region" description="Low complexity" evidence="1">
    <location>
        <begin position="253"/>
        <end position="264"/>
    </location>
</feature>
<proteinExistence type="predicted"/>
<reference evidence="3 4" key="1">
    <citation type="journal article" date="2019" name="Commun. Biol.">
        <title>The bagworm genome reveals a unique fibroin gene that provides high tensile strength.</title>
        <authorList>
            <person name="Kono N."/>
            <person name="Nakamura H."/>
            <person name="Ohtoshi R."/>
            <person name="Tomita M."/>
            <person name="Numata K."/>
            <person name="Arakawa K."/>
        </authorList>
    </citation>
    <scope>NUCLEOTIDE SEQUENCE [LARGE SCALE GENOMIC DNA]</scope>
</reference>
<feature type="transmembrane region" description="Helical" evidence="2">
    <location>
        <begin position="12"/>
        <end position="32"/>
    </location>
</feature>
<evidence type="ECO:0000256" key="2">
    <source>
        <dbReference type="SAM" id="Phobius"/>
    </source>
</evidence>
<accession>A0A4C1ZPC7</accession>
<evidence type="ECO:0000313" key="4">
    <source>
        <dbReference type="Proteomes" id="UP000299102"/>
    </source>
</evidence>
<keyword evidence="2" id="KW-1133">Transmembrane helix</keyword>
<comment type="caution">
    <text evidence="3">The sequence shown here is derived from an EMBL/GenBank/DDBJ whole genome shotgun (WGS) entry which is preliminary data.</text>
</comment>
<evidence type="ECO:0000313" key="3">
    <source>
        <dbReference type="EMBL" id="GBP90326.1"/>
    </source>
</evidence>
<keyword evidence="2" id="KW-0812">Transmembrane</keyword>
<dbReference type="AlphaFoldDB" id="A0A4C1ZPC7"/>
<keyword evidence="2" id="KW-0472">Membrane</keyword>
<name>A0A4C1ZPC7_EUMVA</name>